<protein>
    <recommendedName>
        <fullName evidence="4">DUF834 domain-containing protein</fullName>
    </recommendedName>
</protein>
<dbReference type="EnsemblPlants" id="OPUNC03G28190.1">
    <property type="protein sequence ID" value="OPUNC03G28190.1"/>
    <property type="gene ID" value="OPUNC03G28190"/>
</dbReference>
<evidence type="ECO:0000256" key="1">
    <source>
        <dbReference type="SAM" id="MobiDB-lite"/>
    </source>
</evidence>
<keyword evidence="3" id="KW-1185">Reference proteome</keyword>
<evidence type="ECO:0000313" key="2">
    <source>
        <dbReference type="EnsemblPlants" id="OPUNC03G28190.1"/>
    </source>
</evidence>
<organism evidence="2">
    <name type="scientific">Oryza punctata</name>
    <name type="common">Red rice</name>
    <dbReference type="NCBI Taxonomy" id="4537"/>
    <lineage>
        <taxon>Eukaryota</taxon>
        <taxon>Viridiplantae</taxon>
        <taxon>Streptophyta</taxon>
        <taxon>Embryophyta</taxon>
        <taxon>Tracheophyta</taxon>
        <taxon>Spermatophyta</taxon>
        <taxon>Magnoliopsida</taxon>
        <taxon>Liliopsida</taxon>
        <taxon>Poales</taxon>
        <taxon>Poaceae</taxon>
        <taxon>BOP clade</taxon>
        <taxon>Oryzoideae</taxon>
        <taxon>Oryzeae</taxon>
        <taxon>Oryzinae</taxon>
        <taxon>Oryza</taxon>
    </lineage>
</organism>
<dbReference type="Gramene" id="OPUNC03G28190.1">
    <property type="protein sequence ID" value="OPUNC03G28190.1"/>
    <property type="gene ID" value="OPUNC03G28190"/>
</dbReference>
<feature type="region of interest" description="Disordered" evidence="1">
    <location>
        <begin position="81"/>
        <end position="131"/>
    </location>
</feature>
<accession>A0A0E0KHW5</accession>
<dbReference type="Proteomes" id="UP000026962">
    <property type="component" value="Chromosome 3"/>
</dbReference>
<proteinExistence type="predicted"/>
<name>A0A0E0KHW5_ORYPU</name>
<dbReference type="HOGENOM" id="CLU_1930939_0_0_1"/>
<reference evidence="2" key="1">
    <citation type="submission" date="2015-04" db="UniProtKB">
        <authorList>
            <consortium name="EnsemblPlants"/>
        </authorList>
    </citation>
    <scope>IDENTIFICATION</scope>
</reference>
<feature type="compositionally biased region" description="Basic and acidic residues" evidence="1">
    <location>
        <begin position="120"/>
        <end position="131"/>
    </location>
</feature>
<dbReference type="AlphaFoldDB" id="A0A0E0KHW5"/>
<sequence length="131" mass="14152">MGWELLNDLTCELKALGKDELDGANKVTGSCEADEAEGKECGEKGLRAATREQSKLVGLRALGWARSRSGLTLERIAVTSARPRARPAGRRSVVGEANDRPTGAGDEEKARPESSNGIEKYARAMKKSEMY</sequence>
<reference evidence="2" key="2">
    <citation type="submission" date="2018-05" db="EMBL/GenBank/DDBJ databases">
        <title>OpunRS2 (Oryza punctata Reference Sequence Version 2).</title>
        <authorList>
            <person name="Zhang J."/>
            <person name="Kudrna D."/>
            <person name="Lee S."/>
            <person name="Talag J."/>
            <person name="Welchert J."/>
            <person name="Wing R.A."/>
        </authorList>
    </citation>
    <scope>NUCLEOTIDE SEQUENCE [LARGE SCALE GENOMIC DNA]</scope>
</reference>
<evidence type="ECO:0000313" key="3">
    <source>
        <dbReference type="Proteomes" id="UP000026962"/>
    </source>
</evidence>
<evidence type="ECO:0008006" key="4">
    <source>
        <dbReference type="Google" id="ProtNLM"/>
    </source>
</evidence>